<keyword evidence="2" id="KW-1185">Reference proteome</keyword>
<evidence type="ECO:0000313" key="2">
    <source>
        <dbReference type="Proteomes" id="UP000236919"/>
    </source>
</evidence>
<dbReference type="Proteomes" id="UP000236919">
    <property type="component" value="Unassembled WGS sequence"/>
</dbReference>
<name>A0A2S4M3Y0_9HYPH</name>
<comment type="caution">
    <text evidence="1">The sequence shown here is derived from an EMBL/GenBank/DDBJ whole genome shotgun (WGS) entry which is preliminary data.</text>
</comment>
<sequence length="362" mass="40008">MIDNRPRYLTDDPAYPAIPPLPIGLNLGTVPDGIKFSMLHLGGVQPLTGAMAEAAGFQLEDRPSAGELALYRQNQTRFQMISVVTSIAAFRKEGGVNVGVPYAISLVPASKRDVVSNVGVEYVEKIDLNVALQKQEPCYVDFNPFTGTWAAWGPVGLLLGEKPWATFPDGIGLVTDMYYLQHGFDPEDTLAVNFGIDDTKLWQKYHRHFTKLMFTPFEGLRARRVWGAESPIELFLLQALLRENLTPNLQMLFYEDGSNHPSIYDLWRQVDGETPGLITEADMYFPEERLAVFCDSTRHHRGRKAAQKDEAISKRLHAVGISSVRVPGSLIVKDLKAATKLVLDALEGLRPPSAPQGSGTGT</sequence>
<evidence type="ECO:0008006" key="3">
    <source>
        <dbReference type="Google" id="ProtNLM"/>
    </source>
</evidence>
<proteinExistence type="predicted"/>
<dbReference type="OrthoDB" id="7014522at2"/>
<dbReference type="AlphaFoldDB" id="A0A2S4M3Y0"/>
<dbReference type="RefSeq" id="WP_103719791.1">
    <property type="nucleotide sequence ID" value="NZ_PQFZ01000012.1"/>
</dbReference>
<accession>A0A2S4M3Y0</accession>
<reference evidence="1 2" key="1">
    <citation type="submission" date="2018-01" db="EMBL/GenBank/DDBJ databases">
        <title>Genomic Encyclopedia of Type Strains, Phase III (KMG-III): the genomes of soil and plant-associated and newly described type strains.</title>
        <authorList>
            <person name="Whitman W."/>
        </authorList>
    </citation>
    <scope>NUCLEOTIDE SEQUENCE [LARGE SCALE GENOMIC DNA]</scope>
    <source>
        <strain evidence="1 2">1131</strain>
    </source>
</reference>
<protein>
    <recommendedName>
        <fullName evidence="3">DUF559 domain-containing protein</fullName>
    </recommendedName>
</protein>
<dbReference type="EMBL" id="PQFZ01000012">
    <property type="protein sequence ID" value="POR49337.1"/>
    <property type="molecule type" value="Genomic_DNA"/>
</dbReference>
<organism evidence="1 2">
    <name type="scientific">Bosea psychrotolerans</name>
    <dbReference type="NCBI Taxonomy" id="1871628"/>
    <lineage>
        <taxon>Bacteria</taxon>
        <taxon>Pseudomonadati</taxon>
        <taxon>Pseudomonadota</taxon>
        <taxon>Alphaproteobacteria</taxon>
        <taxon>Hyphomicrobiales</taxon>
        <taxon>Boseaceae</taxon>
        <taxon>Bosea</taxon>
    </lineage>
</organism>
<gene>
    <name evidence="1" type="ORF">CYD53_112162</name>
</gene>
<evidence type="ECO:0000313" key="1">
    <source>
        <dbReference type="EMBL" id="POR49337.1"/>
    </source>
</evidence>